<evidence type="ECO:0000313" key="3">
    <source>
        <dbReference type="Proteomes" id="UP001363622"/>
    </source>
</evidence>
<dbReference type="Proteomes" id="UP001363622">
    <property type="component" value="Unassembled WGS sequence"/>
</dbReference>
<dbReference type="EMBL" id="JBBPHU010000010">
    <property type="protein sequence ID" value="KAK7512843.1"/>
    <property type="molecule type" value="Genomic_DNA"/>
</dbReference>
<keyword evidence="3" id="KW-1185">Reference proteome</keyword>
<feature type="transmembrane region" description="Helical" evidence="1">
    <location>
        <begin position="124"/>
        <end position="146"/>
    </location>
</feature>
<protein>
    <recommendedName>
        <fullName evidence="4">Transmembrane protein</fullName>
    </recommendedName>
</protein>
<keyword evidence="1" id="KW-0812">Transmembrane</keyword>
<feature type="transmembrane region" description="Helical" evidence="1">
    <location>
        <begin position="88"/>
        <end position="117"/>
    </location>
</feature>
<gene>
    <name evidence="2" type="ORF">IWZ03DRAFT_40268</name>
</gene>
<evidence type="ECO:0000256" key="1">
    <source>
        <dbReference type="SAM" id="Phobius"/>
    </source>
</evidence>
<name>A0ABR1KDK1_9PEZI</name>
<comment type="caution">
    <text evidence="2">The sequence shown here is derived from an EMBL/GenBank/DDBJ whole genome shotgun (WGS) entry which is preliminary data.</text>
</comment>
<organism evidence="2 3">
    <name type="scientific">Phyllosticta citriasiana</name>
    <dbReference type="NCBI Taxonomy" id="595635"/>
    <lineage>
        <taxon>Eukaryota</taxon>
        <taxon>Fungi</taxon>
        <taxon>Dikarya</taxon>
        <taxon>Ascomycota</taxon>
        <taxon>Pezizomycotina</taxon>
        <taxon>Dothideomycetes</taxon>
        <taxon>Dothideomycetes incertae sedis</taxon>
        <taxon>Botryosphaeriales</taxon>
        <taxon>Phyllostictaceae</taxon>
        <taxon>Phyllosticta</taxon>
    </lineage>
</organism>
<evidence type="ECO:0000313" key="2">
    <source>
        <dbReference type="EMBL" id="KAK7512843.1"/>
    </source>
</evidence>
<keyword evidence="1" id="KW-0472">Membrane</keyword>
<reference evidence="2 3" key="1">
    <citation type="submission" date="2024-04" db="EMBL/GenBank/DDBJ databases">
        <title>Phyllosticta paracitricarpa is synonymous to the EU quarantine fungus P. citricarpa based on phylogenomic analyses.</title>
        <authorList>
            <consortium name="Lawrence Berkeley National Laboratory"/>
            <person name="Van Ingen-Buijs V.A."/>
            <person name="Van Westerhoven A.C."/>
            <person name="Haridas S."/>
            <person name="Skiadas P."/>
            <person name="Martin F."/>
            <person name="Groenewald J.Z."/>
            <person name="Crous P.W."/>
            <person name="Seidl M.F."/>
        </authorList>
    </citation>
    <scope>NUCLEOTIDE SEQUENCE [LARGE SCALE GENOMIC DNA]</scope>
    <source>
        <strain evidence="2 3">CBS 123371</strain>
    </source>
</reference>
<sequence>MGRQKLNAPSRALVSAVLPKMATRTSSALHLLALSVIRSRAREQVSKRASEKDLARLNNSLLTQPFLHWPAHRRRPDLTTCTLLHPSFFLFVAMALSVLSPLFALLLFFASCFLFSLHIESRRCLGVFCATLSFFPSPFLSLPLFFNPKHLLLPLRNPPHLRLRAAGQRTYRPMRLWQEAKRVVWLAIGLHLS</sequence>
<evidence type="ECO:0008006" key="4">
    <source>
        <dbReference type="Google" id="ProtNLM"/>
    </source>
</evidence>
<proteinExistence type="predicted"/>
<accession>A0ABR1KDK1</accession>
<keyword evidence="1" id="KW-1133">Transmembrane helix</keyword>